<dbReference type="Gene3D" id="3.90.190.20">
    <property type="entry name" value="Mur ligase, C-terminal domain"/>
    <property type="match status" value="1"/>
</dbReference>
<evidence type="ECO:0000256" key="3">
    <source>
        <dbReference type="ARBA" id="ARBA00022490"/>
    </source>
</evidence>
<dbReference type="GO" id="GO:0005737">
    <property type="term" value="C:cytoplasm"/>
    <property type="evidence" value="ECO:0007669"/>
    <property type="project" value="UniProtKB-SubCell"/>
</dbReference>
<keyword evidence="7 8" id="KW-0133">Cell shape</keyword>
<feature type="domain" description="Mur ligase C-terminal" evidence="9">
    <location>
        <begin position="331"/>
        <end position="443"/>
    </location>
</feature>
<reference evidence="11" key="2">
    <citation type="submission" date="2021-01" db="EMBL/GenBank/DDBJ databases">
        <authorList>
            <person name="Hahn C.R."/>
            <person name="Youssef N.H."/>
            <person name="Elshahed M."/>
        </authorList>
    </citation>
    <scope>NUCLEOTIDE SEQUENCE</scope>
    <source>
        <strain evidence="11">Zod_Metabat.24</strain>
    </source>
</reference>
<evidence type="ECO:0000313" key="12">
    <source>
        <dbReference type="Proteomes" id="UP000809273"/>
    </source>
</evidence>
<gene>
    <name evidence="7 11" type="primary">murD</name>
    <name evidence="11" type="ORF">JW984_11405</name>
</gene>
<dbReference type="EMBL" id="JAFGIX010000055">
    <property type="protein sequence ID" value="MBN1573792.1"/>
    <property type="molecule type" value="Genomic_DNA"/>
</dbReference>
<dbReference type="InterPro" id="IPR013221">
    <property type="entry name" value="Mur_ligase_cen"/>
</dbReference>
<dbReference type="GO" id="GO:0008764">
    <property type="term" value="F:UDP-N-acetylmuramoylalanine-D-glutamate ligase activity"/>
    <property type="evidence" value="ECO:0007669"/>
    <property type="project" value="UniProtKB-UniRule"/>
</dbReference>
<evidence type="ECO:0000259" key="9">
    <source>
        <dbReference type="Pfam" id="PF02875"/>
    </source>
</evidence>
<sequence>MTTMVSGGDVDLFLSGGEVPAINVLVVGGGVTGFGTARFLAGISKGGARITLSDAGDLPGKEEELRELEEFGVSLELGGHREETFVESDLIIVSPGVPLYIDEIARAMEKGVRIMGELELAFRFIEAPILAVTGTNGKTTTTALLGDILINSGIKAIVGGNIGDPLVNLIKKSKEADYVVAEVSSFQLEAIESFRPHVGALLNISQDHLDRYPGYEEYIEAKMKLFMNQSDTDCAVLNGDDPIVLDMAEDIAGKKIFFSREREIPGGVYLKGEKIVCEAGDRPYTYDPTKYFLTGVHNIENIMAALGSAAAVGAGGERADEAMARFRPASHRLEHVLTFEGVSFYDDSKATNVGAALKSIESFGGNIHLIMGGVDKGGSYAPLIPAVVERVKALYLIGDAREKIKEELGGIVPTMTADGMEGAVSLIGERIEPGDVVLLAPACSSFDMYDSYKQRGEDFKRIVKKHFGREG</sequence>
<evidence type="ECO:0000256" key="7">
    <source>
        <dbReference type="HAMAP-Rule" id="MF_00639"/>
    </source>
</evidence>
<evidence type="ECO:0000256" key="2">
    <source>
        <dbReference type="ARBA" id="ARBA00004752"/>
    </source>
</evidence>
<reference evidence="11" key="1">
    <citation type="journal article" date="2021" name="Environ. Microbiol.">
        <title>Genomic characterization of three novel Desulfobacterota classes expand the metabolic and phylogenetic diversity of the phylum.</title>
        <authorList>
            <person name="Murphy C.L."/>
            <person name="Biggerstaff J."/>
            <person name="Eichhorn A."/>
            <person name="Ewing E."/>
            <person name="Shahan R."/>
            <person name="Soriano D."/>
            <person name="Stewart S."/>
            <person name="VanMol K."/>
            <person name="Walker R."/>
            <person name="Walters P."/>
            <person name="Elshahed M.S."/>
            <person name="Youssef N.H."/>
        </authorList>
    </citation>
    <scope>NUCLEOTIDE SEQUENCE</scope>
    <source>
        <strain evidence="11">Zod_Metabat.24</strain>
    </source>
</reference>
<dbReference type="InterPro" id="IPR036565">
    <property type="entry name" value="Mur-like_cat_sf"/>
</dbReference>
<dbReference type="GO" id="GO:0008360">
    <property type="term" value="P:regulation of cell shape"/>
    <property type="evidence" value="ECO:0007669"/>
    <property type="project" value="UniProtKB-KW"/>
</dbReference>
<keyword evidence="3 7" id="KW-0963">Cytoplasm</keyword>
<dbReference type="GO" id="GO:0009252">
    <property type="term" value="P:peptidoglycan biosynthetic process"/>
    <property type="evidence" value="ECO:0007669"/>
    <property type="project" value="UniProtKB-UniRule"/>
</dbReference>
<dbReference type="NCBIfam" id="TIGR01087">
    <property type="entry name" value="murD"/>
    <property type="match status" value="1"/>
</dbReference>
<keyword evidence="7 8" id="KW-0961">Cell wall biogenesis/degradation</keyword>
<dbReference type="Proteomes" id="UP000809273">
    <property type="component" value="Unassembled WGS sequence"/>
</dbReference>
<dbReference type="EC" id="6.3.2.9" evidence="7 8"/>
<keyword evidence="7 8" id="KW-0131">Cell cycle</keyword>
<dbReference type="AlphaFoldDB" id="A0A9D8KGK3"/>
<evidence type="ECO:0000256" key="6">
    <source>
        <dbReference type="ARBA" id="ARBA00022840"/>
    </source>
</evidence>
<evidence type="ECO:0000256" key="4">
    <source>
        <dbReference type="ARBA" id="ARBA00022598"/>
    </source>
</evidence>
<dbReference type="GO" id="GO:0005524">
    <property type="term" value="F:ATP binding"/>
    <property type="evidence" value="ECO:0007669"/>
    <property type="project" value="UniProtKB-UniRule"/>
</dbReference>
<feature type="binding site" evidence="7">
    <location>
        <begin position="134"/>
        <end position="140"/>
    </location>
    <ligand>
        <name>ATP</name>
        <dbReference type="ChEBI" id="CHEBI:30616"/>
    </ligand>
</feature>
<dbReference type="HAMAP" id="MF_00639">
    <property type="entry name" value="MurD"/>
    <property type="match status" value="1"/>
</dbReference>
<dbReference type="GO" id="GO:0071555">
    <property type="term" value="P:cell wall organization"/>
    <property type="evidence" value="ECO:0007669"/>
    <property type="project" value="UniProtKB-KW"/>
</dbReference>
<evidence type="ECO:0000259" key="10">
    <source>
        <dbReference type="Pfam" id="PF08245"/>
    </source>
</evidence>
<dbReference type="SUPFAM" id="SSF53244">
    <property type="entry name" value="MurD-like peptide ligases, peptide-binding domain"/>
    <property type="match status" value="1"/>
</dbReference>
<protein>
    <recommendedName>
        <fullName evidence="7 8">UDP-N-acetylmuramoylalanine--D-glutamate ligase</fullName>
        <ecNumber evidence="7 8">6.3.2.9</ecNumber>
    </recommendedName>
    <alternativeName>
        <fullName evidence="7">D-glutamic acid-adding enzyme</fullName>
    </alternativeName>
    <alternativeName>
        <fullName evidence="7">UDP-N-acetylmuramoyl-L-alanyl-D-glutamate synthetase</fullName>
    </alternativeName>
</protein>
<comment type="caution">
    <text evidence="11">The sequence shown here is derived from an EMBL/GenBank/DDBJ whole genome shotgun (WGS) entry which is preliminary data.</text>
</comment>
<comment type="similarity">
    <text evidence="7">Belongs to the MurCDEF family.</text>
</comment>
<dbReference type="PANTHER" id="PTHR43692">
    <property type="entry name" value="UDP-N-ACETYLMURAMOYLALANINE--D-GLUTAMATE LIGASE"/>
    <property type="match status" value="1"/>
</dbReference>
<evidence type="ECO:0000313" key="11">
    <source>
        <dbReference type="EMBL" id="MBN1573792.1"/>
    </source>
</evidence>
<keyword evidence="4 7" id="KW-0436">Ligase</keyword>
<feature type="domain" description="Mur ligase central" evidence="10">
    <location>
        <begin position="132"/>
        <end position="308"/>
    </location>
</feature>
<dbReference type="Gene3D" id="3.40.1190.10">
    <property type="entry name" value="Mur-like, catalytic domain"/>
    <property type="match status" value="1"/>
</dbReference>
<dbReference type="SUPFAM" id="SSF51984">
    <property type="entry name" value="MurCD N-terminal domain"/>
    <property type="match status" value="1"/>
</dbReference>
<dbReference type="Pfam" id="PF08245">
    <property type="entry name" value="Mur_ligase_M"/>
    <property type="match status" value="1"/>
</dbReference>
<evidence type="ECO:0000256" key="8">
    <source>
        <dbReference type="RuleBase" id="RU003664"/>
    </source>
</evidence>
<keyword evidence="5 7" id="KW-0547">Nucleotide-binding</keyword>
<dbReference type="Pfam" id="PF02875">
    <property type="entry name" value="Mur_ligase_C"/>
    <property type="match status" value="1"/>
</dbReference>
<dbReference type="GO" id="GO:0051301">
    <property type="term" value="P:cell division"/>
    <property type="evidence" value="ECO:0007669"/>
    <property type="project" value="UniProtKB-KW"/>
</dbReference>
<dbReference type="InterPro" id="IPR036615">
    <property type="entry name" value="Mur_ligase_C_dom_sf"/>
</dbReference>
<evidence type="ECO:0000256" key="1">
    <source>
        <dbReference type="ARBA" id="ARBA00004496"/>
    </source>
</evidence>
<accession>A0A9D8KGK3</accession>
<keyword evidence="7 8" id="KW-0132">Cell division</keyword>
<comment type="function">
    <text evidence="7 8">Cell wall formation. Catalyzes the addition of glutamate to the nucleotide precursor UDP-N-acetylmuramoyl-L-alanine (UMA).</text>
</comment>
<dbReference type="InterPro" id="IPR005762">
    <property type="entry name" value="MurD"/>
</dbReference>
<dbReference type="Gene3D" id="3.40.50.720">
    <property type="entry name" value="NAD(P)-binding Rossmann-like Domain"/>
    <property type="match status" value="1"/>
</dbReference>
<proteinExistence type="inferred from homology"/>
<name>A0A9D8KGK3_9DELT</name>
<organism evidence="11 12">
    <name type="scientific">Candidatus Zymogenus saltonus</name>
    <dbReference type="NCBI Taxonomy" id="2844893"/>
    <lineage>
        <taxon>Bacteria</taxon>
        <taxon>Deltaproteobacteria</taxon>
        <taxon>Candidatus Zymogenia</taxon>
        <taxon>Candidatus Zymogeniales</taxon>
        <taxon>Candidatus Zymogenaceae</taxon>
        <taxon>Candidatus Zymogenus</taxon>
    </lineage>
</organism>
<comment type="subcellular location">
    <subcellularLocation>
        <location evidence="1 7 8">Cytoplasm</location>
    </subcellularLocation>
</comment>
<dbReference type="SUPFAM" id="SSF53623">
    <property type="entry name" value="MurD-like peptide ligases, catalytic domain"/>
    <property type="match status" value="1"/>
</dbReference>
<comment type="pathway">
    <text evidence="2 7 8">Cell wall biogenesis; peptidoglycan biosynthesis.</text>
</comment>
<dbReference type="Pfam" id="PF21799">
    <property type="entry name" value="MurD-like_N"/>
    <property type="match status" value="1"/>
</dbReference>
<comment type="catalytic activity">
    <reaction evidence="7 8">
        <text>UDP-N-acetyl-alpha-D-muramoyl-L-alanine + D-glutamate + ATP = UDP-N-acetyl-alpha-D-muramoyl-L-alanyl-D-glutamate + ADP + phosphate + H(+)</text>
        <dbReference type="Rhea" id="RHEA:16429"/>
        <dbReference type="ChEBI" id="CHEBI:15378"/>
        <dbReference type="ChEBI" id="CHEBI:29986"/>
        <dbReference type="ChEBI" id="CHEBI:30616"/>
        <dbReference type="ChEBI" id="CHEBI:43474"/>
        <dbReference type="ChEBI" id="CHEBI:83898"/>
        <dbReference type="ChEBI" id="CHEBI:83900"/>
        <dbReference type="ChEBI" id="CHEBI:456216"/>
        <dbReference type="EC" id="6.3.2.9"/>
    </reaction>
</comment>
<dbReference type="PANTHER" id="PTHR43692:SF1">
    <property type="entry name" value="UDP-N-ACETYLMURAMOYLALANINE--D-GLUTAMATE LIGASE"/>
    <property type="match status" value="1"/>
</dbReference>
<evidence type="ECO:0000256" key="5">
    <source>
        <dbReference type="ARBA" id="ARBA00022741"/>
    </source>
</evidence>
<dbReference type="InterPro" id="IPR004101">
    <property type="entry name" value="Mur_ligase_C"/>
</dbReference>
<keyword evidence="7 8" id="KW-0573">Peptidoglycan synthesis</keyword>
<keyword evidence="6 7" id="KW-0067">ATP-binding</keyword>